<dbReference type="InterPro" id="IPR036249">
    <property type="entry name" value="Thioredoxin-like_sf"/>
</dbReference>
<keyword evidence="12" id="KW-1185">Reference proteome</keyword>
<comment type="similarity">
    <text evidence="3">Belongs to the OST3/OST6 family.</text>
</comment>
<dbReference type="InterPro" id="IPR021149">
    <property type="entry name" value="OligosaccharylTrfase_OST3/OST6"/>
</dbReference>
<evidence type="ECO:0000256" key="4">
    <source>
        <dbReference type="ARBA" id="ARBA00022692"/>
    </source>
</evidence>
<dbReference type="OrthoDB" id="67566at2759"/>
<comment type="function">
    <text evidence="1">Subunit of the oligosaccharyl transferase (OST) complex that catalyzes the initial transfer of a defined glycan (Glc(3)Man(9)GlcNAc(2) in eukaryotes) from the lipid carrier dolichol-pyrophosphate to an asparagine residue within an Asn-X-Ser/Thr consensus motif in nascent polypeptide chains, the first step in protein N-glycosylation. N-glycosylation occurs cotranslationally and the complex associates with the Sec61 complex at the channel-forming translocon complex that mediates protein translocation across the endoplasmic reticulum (ER). All subunits are required for a maximal enzyme activity.</text>
</comment>
<dbReference type="SUPFAM" id="SSF52833">
    <property type="entry name" value="Thioredoxin-like"/>
    <property type="match status" value="1"/>
</dbReference>
<keyword evidence="4 9" id="KW-0812">Transmembrane</keyword>
<dbReference type="KEGG" id="scm:SCHCO_02605307"/>
<evidence type="ECO:0000313" key="11">
    <source>
        <dbReference type="EMBL" id="EFJ00418.1"/>
    </source>
</evidence>
<evidence type="ECO:0000256" key="8">
    <source>
        <dbReference type="ARBA" id="ARBA00023136"/>
    </source>
</evidence>
<protein>
    <recommendedName>
        <fullName evidence="13">Oligosaccharyl transferase subunit OST3/OST6 family</fullName>
    </recommendedName>
</protein>
<dbReference type="Gene3D" id="3.40.30.10">
    <property type="entry name" value="Glutaredoxin"/>
    <property type="match status" value="1"/>
</dbReference>
<evidence type="ECO:0000313" key="12">
    <source>
        <dbReference type="Proteomes" id="UP000007431"/>
    </source>
</evidence>
<evidence type="ECO:0000256" key="1">
    <source>
        <dbReference type="ARBA" id="ARBA00002791"/>
    </source>
</evidence>
<name>D8PSY5_SCHCM</name>
<proteinExistence type="inferred from homology"/>
<evidence type="ECO:0008006" key="13">
    <source>
        <dbReference type="Google" id="ProtNLM"/>
    </source>
</evidence>
<keyword evidence="6" id="KW-0256">Endoplasmic reticulum</keyword>
<feature type="transmembrane region" description="Helical" evidence="9">
    <location>
        <begin position="255"/>
        <end position="275"/>
    </location>
</feature>
<evidence type="ECO:0000256" key="7">
    <source>
        <dbReference type="ARBA" id="ARBA00022989"/>
    </source>
</evidence>
<dbReference type="HOGENOM" id="CLU_052855_1_2_1"/>
<dbReference type="AlphaFoldDB" id="D8PSY5"/>
<evidence type="ECO:0000256" key="3">
    <source>
        <dbReference type="ARBA" id="ARBA00009561"/>
    </source>
</evidence>
<evidence type="ECO:0000256" key="10">
    <source>
        <dbReference type="SAM" id="SignalP"/>
    </source>
</evidence>
<feature type="chain" id="PRO_5003120270" description="Oligosaccharyl transferase subunit OST3/OST6 family" evidence="10">
    <location>
        <begin position="21"/>
        <end position="318"/>
    </location>
</feature>
<feature type="transmembrane region" description="Helical" evidence="9">
    <location>
        <begin position="181"/>
        <end position="199"/>
    </location>
</feature>
<dbReference type="OMA" id="VLFGMYS"/>
<dbReference type="EMBL" id="GL377303">
    <property type="protein sequence ID" value="EFJ00418.1"/>
    <property type="molecule type" value="Genomic_DNA"/>
</dbReference>
<feature type="transmembrane region" description="Helical" evidence="9">
    <location>
        <begin position="287"/>
        <end position="307"/>
    </location>
</feature>
<dbReference type="GO" id="GO:0018279">
    <property type="term" value="P:protein N-linked glycosylation via asparagine"/>
    <property type="evidence" value="ECO:0007669"/>
    <property type="project" value="TreeGrafter"/>
</dbReference>
<feature type="signal peptide" evidence="10">
    <location>
        <begin position="1"/>
        <end position="20"/>
    </location>
</feature>
<dbReference type="PANTHER" id="PTHR12692">
    <property type="entry name" value="DOLICHYL-DIPHOSPHOOLIGOSACCHARIDE--PROTEIN GLYCOSYLTRANSFERASE-RELATED"/>
    <property type="match status" value="1"/>
</dbReference>
<dbReference type="Proteomes" id="UP000007431">
    <property type="component" value="Unassembled WGS sequence"/>
</dbReference>
<feature type="transmembrane region" description="Helical" evidence="9">
    <location>
        <begin position="206"/>
        <end position="225"/>
    </location>
</feature>
<dbReference type="GO" id="GO:0008250">
    <property type="term" value="C:oligosaccharyltransferase complex"/>
    <property type="evidence" value="ECO:0007669"/>
    <property type="project" value="TreeGrafter"/>
</dbReference>
<organism evidence="12">
    <name type="scientific">Schizophyllum commune (strain H4-8 / FGSC 9210)</name>
    <name type="common">Split gill fungus</name>
    <dbReference type="NCBI Taxonomy" id="578458"/>
    <lineage>
        <taxon>Eukaryota</taxon>
        <taxon>Fungi</taxon>
        <taxon>Dikarya</taxon>
        <taxon>Basidiomycota</taxon>
        <taxon>Agaricomycotina</taxon>
        <taxon>Agaricomycetes</taxon>
        <taxon>Agaricomycetidae</taxon>
        <taxon>Agaricales</taxon>
        <taxon>Schizophyllaceae</taxon>
        <taxon>Schizophyllum</taxon>
    </lineage>
</organism>
<dbReference type="eggNOG" id="KOG2603">
    <property type="taxonomic scope" value="Eukaryota"/>
</dbReference>
<evidence type="ECO:0000256" key="9">
    <source>
        <dbReference type="SAM" id="Phobius"/>
    </source>
</evidence>
<comment type="subcellular location">
    <subcellularLocation>
        <location evidence="2">Endoplasmic reticulum membrane</location>
        <topology evidence="2">Multi-pass membrane protein</topology>
    </subcellularLocation>
</comment>
<reference evidence="11 12" key="1">
    <citation type="journal article" date="2010" name="Nat. Biotechnol.">
        <title>Genome sequence of the model mushroom Schizophyllum commune.</title>
        <authorList>
            <person name="Ohm R.A."/>
            <person name="de Jong J.F."/>
            <person name="Lugones L.G."/>
            <person name="Aerts A."/>
            <person name="Kothe E."/>
            <person name="Stajich J.E."/>
            <person name="de Vries R.P."/>
            <person name="Record E."/>
            <person name="Levasseur A."/>
            <person name="Baker S.E."/>
            <person name="Bartholomew K.A."/>
            <person name="Coutinho P.M."/>
            <person name="Erdmann S."/>
            <person name="Fowler T.J."/>
            <person name="Gathman A.C."/>
            <person name="Lombard V."/>
            <person name="Henrissat B."/>
            <person name="Knabe N."/>
            <person name="Kuees U."/>
            <person name="Lilly W.W."/>
            <person name="Lindquist E."/>
            <person name="Lucas S."/>
            <person name="Magnuson J.K."/>
            <person name="Piumi F."/>
            <person name="Raudaskoski M."/>
            <person name="Salamov A."/>
            <person name="Schmutz J."/>
            <person name="Schwarze F.W.M.R."/>
            <person name="vanKuyk P.A."/>
            <person name="Horton J.S."/>
            <person name="Grigoriev I.V."/>
            <person name="Woesten H.A.B."/>
        </authorList>
    </citation>
    <scope>NUCLEOTIDE SEQUENCE [LARGE SCALE GENOMIC DNA]</scope>
    <source>
        <strain evidence="12">H4-8 / FGSC 9210</strain>
    </source>
</reference>
<dbReference type="InParanoid" id="D8PSY5"/>
<dbReference type="Pfam" id="PF04756">
    <property type="entry name" value="OST3_OST6"/>
    <property type="match status" value="1"/>
</dbReference>
<keyword evidence="5 10" id="KW-0732">Signal</keyword>
<evidence type="ECO:0000256" key="2">
    <source>
        <dbReference type="ARBA" id="ARBA00004477"/>
    </source>
</evidence>
<keyword evidence="7 9" id="KW-1133">Transmembrane helix</keyword>
<dbReference type="GeneID" id="9594501"/>
<gene>
    <name evidence="11" type="ORF">SCHCODRAFT_74773</name>
</gene>
<accession>D8PSY5</accession>
<evidence type="ECO:0000256" key="5">
    <source>
        <dbReference type="ARBA" id="ARBA00022729"/>
    </source>
</evidence>
<evidence type="ECO:0000256" key="6">
    <source>
        <dbReference type="ARBA" id="ARBA00022824"/>
    </source>
</evidence>
<dbReference type="VEuPathDB" id="FungiDB:SCHCODRAFT_02605307"/>
<sequence length="318" mass="35511">MRAFGLLALLLLLLVPLALAAKAALSPHEQLKALADASDGVIRLDDKTYDLLTAPQRNWSATVLFTAMDKRRRCGPCREFDPAWNAVAKAWRSVPEEQRDEHFFAVIDFDENPATFTKLKMASAPAVHVYLPTSGPRGTSRSAPISYDFSQGFEPGPLAAQLSRHTPVPIPYKDPFNWGKLFQTISIILFGILALRWIGPILANRWVWAAGTIATSLVMTGGYMFTKIRNVPYVGADGGWIAGGYQNQFGQEVQVVAFLYGFLAFSFVMLINVVPLQKSVSRQTTQIYIWTAVIFILYSLLFSLFRIKNRGYPFKLLL</sequence>
<dbReference type="RefSeq" id="XP_003035320.1">
    <property type="nucleotide sequence ID" value="XM_003035274.1"/>
</dbReference>
<dbReference type="PANTHER" id="PTHR12692:SF0">
    <property type="entry name" value="GH11935P"/>
    <property type="match status" value="1"/>
</dbReference>
<dbReference type="STRING" id="578458.D8PSY5"/>
<keyword evidence="8 9" id="KW-0472">Membrane</keyword>
<dbReference type="FunCoup" id="D8PSY5">
    <property type="interactions" value="224"/>
</dbReference>
<dbReference type="CDD" id="cd02947">
    <property type="entry name" value="TRX_family"/>
    <property type="match status" value="1"/>
</dbReference>